<dbReference type="AlphaFoldDB" id="A0A0C3M749"/>
<name>A0A0C3M749_9AGAM</name>
<gene>
    <name evidence="1" type="ORF">M407DRAFT_242589</name>
</gene>
<keyword evidence="2" id="KW-1185">Reference proteome</keyword>
<organism evidence="1 2">
    <name type="scientific">Tulasnella calospora MUT 4182</name>
    <dbReference type="NCBI Taxonomy" id="1051891"/>
    <lineage>
        <taxon>Eukaryota</taxon>
        <taxon>Fungi</taxon>
        <taxon>Dikarya</taxon>
        <taxon>Basidiomycota</taxon>
        <taxon>Agaricomycotina</taxon>
        <taxon>Agaricomycetes</taxon>
        <taxon>Cantharellales</taxon>
        <taxon>Tulasnellaceae</taxon>
        <taxon>Tulasnella</taxon>
    </lineage>
</organism>
<evidence type="ECO:0000313" key="1">
    <source>
        <dbReference type="EMBL" id="KIO29502.1"/>
    </source>
</evidence>
<dbReference type="HOGENOM" id="CLU_1696802_0_0_1"/>
<evidence type="ECO:0000313" key="2">
    <source>
        <dbReference type="Proteomes" id="UP000054248"/>
    </source>
</evidence>
<dbReference type="Proteomes" id="UP000054248">
    <property type="component" value="Unassembled WGS sequence"/>
</dbReference>
<sequence>MQHNVSGLKYYPKKSCATFSFHNGDSLFKLHISLDNNSIPTVSTTVLGQMTELSYMGMELNRSIRTTLKEKKAVFTTVIRGERSSALRSFANLADEGSSLSNSGRIIEREFLAPFASAAGAWELDEWSGHVLCSLAVEGTASRQWAVLYFADKTI</sequence>
<accession>A0A0C3M749</accession>
<reference evidence="1 2" key="1">
    <citation type="submission" date="2014-04" db="EMBL/GenBank/DDBJ databases">
        <authorList>
            <consortium name="DOE Joint Genome Institute"/>
            <person name="Kuo A."/>
            <person name="Girlanda M."/>
            <person name="Perotto S."/>
            <person name="Kohler A."/>
            <person name="Nagy L.G."/>
            <person name="Floudas D."/>
            <person name="Copeland A."/>
            <person name="Barry K.W."/>
            <person name="Cichocki N."/>
            <person name="Veneault-Fourrey C."/>
            <person name="LaButti K."/>
            <person name="Lindquist E.A."/>
            <person name="Lipzen A."/>
            <person name="Lundell T."/>
            <person name="Morin E."/>
            <person name="Murat C."/>
            <person name="Sun H."/>
            <person name="Tunlid A."/>
            <person name="Henrissat B."/>
            <person name="Grigoriev I.V."/>
            <person name="Hibbett D.S."/>
            <person name="Martin F."/>
            <person name="Nordberg H.P."/>
            <person name="Cantor M.N."/>
            <person name="Hua S.X."/>
        </authorList>
    </citation>
    <scope>NUCLEOTIDE SEQUENCE [LARGE SCALE GENOMIC DNA]</scope>
    <source>
        <strain evidence="1 2">MUT 4182</strain>
    </source>
</reference>
<protein>
    <submittedName>
        <fullName evidence="1">Uncharacterized protein</fullName>
    </submittedName>
</protein>
<dbReference type="OrthoDB" id="10364667at2759"/>
<dbReference type="EMBL" id="KN822982">
    <property type="protein sequence ID" value="KIO29502.1"/>
    <property type="molecule type" value="Genomic_DNA"/>
</dbReference>
<proteinExistence type="predicted"/>
<reference evidence="2" key="2">
    <citation type="submission" date="2015-01" db="EMBL/GenBank/DDBJ databases">
        <title>Evolutionary Origins and Diversification of the Mycorrhizal Mutualists.</title>
        <authorList>
            <consortium name="DOE Joint Genome Institute"/>
            <consortium name="Mycorrhizal Genomics Consortium"/>
            <person name="Kohler A."/>
            <person name="Kuo A."/>
            <person name="Nagy L.G."/>
            <person name="Floudas D."/>
            <person name="Copeland A."/>
            <person name="Barry K.W."/>
            <person name="Cichocki N."/>
            <person name="Veneault-Fourrey C."/>
            <person name="LaButti K."/>
            <person name="Lindquist E.A."/>
            <person name="Lipzen A."/>
            <person name="Lundell T."/>
            <person name="Morin E."/>
            <person name="Murat C."/>
            <person name="Riley R."/>
            <person name="Ohm R."/>
            <person name="Sun H."/>
            <person name="Tunlid A."/>
            <person name="Henrissat B."/>
            <person name="Grigoriev I.V."/>
            <person name="Hibbett D.S."/>
            <person name="Martin F."/>
        </authorList>
    </citation>
    <scope>NUCLEOTIDE SEQUENCE [LARGE SCALE GENOMIC DNA]</scope>
    <source>
        <strain evidence="2">MUT 4182</strain>
    </source>
</reference>